<feature type="binding site" evidence="1">
    <location>
        <position position="162"/>
    </location>
    <ligand>
        <name>dUMP</name>
        <dbReference type="ChEBI" id="CHEBI:246422"/>
        <note>ligand shared between dimeric partners</note>
    </ligand>
</feature>
<dbReference type="InterPro" id="IPR003669">
    <property type="entry name" value="Thymidylate_synthase_ThyX"/>
</dbReference>
<sequence length="205" mass="24165">MEIELLSITPDAEKLIERAGRTSHLSFEREAENTEKSFIRMLIKKKHLSVLEHAYATFRIKGVSRALTHQLVRHRLCSYTQQSQRYVSESNFNYVEPQSIKDDTEAHPLFTEFMDKARETYCKLLKLGIKNEDARFTLPNAVCSEIVVTANLREWRHMIELRGSSGAQWEIREMALRVLRILKECVPTVFFDFEMDEKERVIRRK</sequence>
<feature type="binding site" evidence="1">
    <location>
        <begin position="73"/>
        <end position="75"/>
    </location>
    <ligand>
        <name>FAD</name>
        <dbReference type="ChEBI" id="CHEBI:57692"/>
        <note>ligand shared between neighboring subunits</note>
    </ligand>
</feature>
<dbReference type="UniPathway" id="UPA00575"/>
<dbReference type="SUPFAM" id="SSF69796">
    <property type="entry name" value="Thymidylate synthase-complementing protein Thy1"/>
    <property type="match status" value="1"/>
</dbReference>
<comment type="caution">
    <text evidence="2">The sequence shown here is derived from an EMBL/GenBank/DDBJ whole genome shotgun (WGS) entry which is preliminary data.</text>
</comment>
<feature type="binding site" evidence="1">
    <location>
        <begin position="151"/>
        <end position="153"/>
    </location>
    <ligand>
        <name>FAD</name>
        <dbReference type="ChEBI" id="CHEBI:57692"/>
        <note>ligand shared between neighboring subunits</note>
    </ligand>
</feature>
<dbReference type="CDD" id="cd20175">
    <property type="entry name" value="ThyX"/>
    <property type="match status" value="1"/>
</dbReference>
<keyword evidence="1" id="KW-0489">Methyltransferase</keyword>
<feature type="binding site" evidence="1">
    <location>
        <position position="49"/>
    </location>
    <ligand>
        <name>FAD</name>
        <dbReference type="ChEBI" id="CHEBI:57692"/>
        <note>ligand shared between neighboring subunits</note>
    </ligand>
</feature>
<keyword evidence="1" id="KW-0285">Flavoprotein</keyword>
<dbReference type="GO" id="GO:0070402">
    <property type="term" value="F:NADPH binding"/>
    <property type="evidence" value="ECO:0007669"/>
    <property type="project" value="TreeGrafter"/>
</dbReference>
<accession>A0A235BW14</accession>
<dbReference type="Proteomes" id="UP000215215">
    <property type="component" value="Unassembled WGS sequence"/>
</dbReference>
<dbReference type="GO" id="GO:0004799">
    <property type="term" value="F:thymidylate synthase activity"/>
    <property type="evidence" value="ECO:0007669"/>
    <property type="project" value="TreeGrafter"/>
</dbReference>
<dbReference type="NCBIfam" id="TIGR02170">
    <property type="entry name" value="thyX"/>
    <property type="match status" value="1"/>
</dbReference>
<dbReference type="PANTHER" id="PTHR34934:SF1">
    <property type="entry name" value="FLAVIN-DEPENDENT THYMIDYLATE SYNTHASE"/>
    <property type="match status" value="1"/>
</dbReference>
<feature type="active site" description="Involved in ionization of N3 of dUMP, leading to its activation" evidence="1">
    <location>
        <position position="162"/>
    </location>
</feature>
<keyword evidence="1" id="KW-0808">Transferase</keyword>
<dbReference type="HAMAP" id="MF_01408">
    <property type="entry name" value="ThyX"/>
    <property type="match status" value="1"/>
</dbReference>
<evidence type="ECO:0000313" key="2">
    <source>
        <dbReference type="EMBL" id="OYD15947.1"/>
    </source>
</evidence>
<protein>
    <recommendedName>
        <fullName evidence="1">Flavin-dependent thymidylate synthase</fullName>
        <shortName evidence="1">FDTS</shortName>
        <ecNumber evidence="1">2.1.1.148</ecNumber>
    </recommendedName>
    <alternativeName>
        <fullName evidence="1">FAD-dependent thymidylate synthase</fullName>
    </alternativeName>
    <alternativeName>
        <fullName evidence="1">Thymidylate synthase ThyX</fullName>
        <shortName evidence="1">TS</shortName>
        <shortName evidence="1">TSase</shortName>
    </alternativeName>
</protein>
<comment type="cofactor">
    <cofactor evidence="1">
        <name>FAD</name>
        <dbReference type="ChEBI" id="CHEBI:57692"/>
    </cofactor>
    <text evidence="1">Binds 4 FAD per tetramer. Each FAD binding site is formed by three monomers.</text>
</comment>
<dbReference type="GO" id="GO:0006231">
    <property type="term" value="P:dTMP biosynthetic process"/>
    <property type="evidence" value="ECO:0007669"/>
    <property type="project" value="UniProtKB-UniRule"/>
</dbReference>
<dbReference type="Gene3D" id="3.30.1360.170">
    <property type="match status" value="1"/>
</dbReference>
<dbReference type="GO" id="GO:0006235">
    <property type="term" value="P:dTTP biosynthetic process"/>
    <property type="evidence" value="ECO:0007669"/>
    <property type="project" value="UniProtKB-UniRule"/>
</dbReference>
<feature type="binding site" evidence="1">
    <location>
        <begin position="70"/>
        <end position="73"/>
    </location>
    <ligand>
        <name>dUMP</name>
        <dbReference type="ChEBI" id="CHEBI:246422"/>
        <note>ligand shared between dimeric partners</note>
    </ligand>
</feature>
<comment type="function">
    <text evidence="1">Catalyzes the reductive methylation of 2'-deoxyuridine-5'-monophosphate (dUMP) to 2'-deoxythymidine-5'-monophosphate (dTMP) while utilizing 5,10-methylenetetrahydrofolate (mTHF) as the methyl donor, and NADPH and FADH(2) as the reductant.</text>
</comment>
<keyword evidence="1" id="KW-0545">Nucleotide biosynthesis</keyword>
<keyword evidence="1" id="KW-0521">NADP</keyword>
<dbReference type="PROSITE" id="PS51331">
    <property type="entry name" value="THYX"/>
    <property type="match status" value="1"/>
</dbReference>
<dbReference type="InterPro" id="IPR036098">
    <property type="entry name" value="Thymidylate_synthase_ThyX_sf"/>
</dbReference>
<feature type="binding site" evidence="1">
    <location>
        <position position="81"/>
    </location>
    <ligand>
        <name>FAD</name>
        <dbReference type="ChEBI" id="CHEBI:57692"/>
        <note>ligand shared between neighboring subunits</note>
    </ligand>
</feature>
<name>A0A235BW14_UNCW3</name>
<feature type="binding site" description="in other chain" evidence="1">
    <location>
        <begin position="81"/>
        <end position="85"/>
    </location>
    <ligand>
        <name>dUMP</name>
        <dbReference type="ChEBI" id="CHEBI:246422"/>
        <note>ligand shared between dimeric partners</note>
    </ligand>
</feature>
<dbReference type="GO" id="GO:0032259">
    <property type="term" value="P:methylation"/>
    <property type="evidence" value="ECO:0007669"/>
    <property type="project" value="UniProtKB-KW"/>
</dbReference>
<keyword evidence="1" id="KW-0274">FAD</keyword>
<comment type="similarity">
    <text evidence="1">Belongs to the thymidylate synthase ThyX family.</text>
</comment>
<dbReference type="Pfam" id="PF02511">
    <property type="entry name" value="Thy1"/>
    <property type="match status" value="1"/>
</dbReference>
<dbReference type="EMBL" id="NOZQ01000096">
    <property type="protein sequence ID" value="OYD15947.1"/>
    <property type="molecule type" value="Genomic_DNA"/>
</dbReference>
<feature type="binding site" description="in other chain" evidence="1">
    <location>
        <position position="135"/>
    </location>
    <ligand>
        <name>dUMP</name>
        <dbReference type="ChEBI" id="CHEBI:246422"/>
        <note>ligand shared between dimeric partners</note>
    </ligand>
</feature>
<organism evidence="2 3">
    <name type="scientific">candidate division WOR-3 bacterium JGI_Cruoil_03_44_89</name>
    <dbReference type="NCBI Taxonomy" id="1973748"/>
    <lineage>
        <taxon>Bacteria</taxon>
        <taxon>Bacteria division WOR-3</taxon>
    </lineage>
</organism>
<proteinExistence type="inferred from homology"/>
<feature type="binding site" evidence="1">
    <location>
        <position position="157"/>
    </location>
    <ligand>
        <name>FAD</name>
        <dbReference type="ChEBI" id="CHEBI:57692"/>
        <note>ligand shared between neighboring subunits</note>
    </ligand>
</feature>
<dbReference type="GO" id="GO:0050660">
    <property type="term" value="F:flavin adenine dinucleotide binding"/>
    <property type="evidence" value="ECO:0007669"/>
    <property type="project" value="UniProtKB-UniRule"/>
</dbReference>
<dbReference type="EC" id="2.1.1.148" evidence="1"/>
<evidence type="ECO:0000313" key="3">
    <source>
        <dbReference type="Proteomes" id="UP000215215"/>
    </source>
</evidence>
<evidence type="ECO:0000256" key="1">
    <source>
        <dbReference type="HAMAP-Rule" id="MF_01408"/>
    </source>
</evidence>
<comment type="subunit">
    <text evidence="1">Homotetramer.</text>
</comment>
<dbReference type="GO" id="GO:0050797">
    <property type="term" value="F:thymidylate synthase (FAD) activity"/>
    <property type="evidence" value="ECO:0007669"/>
    <property type="project" value="UniProtKB-UniRule"/>
</dbReference>
<dbReference type="PANTHER" id="PTHR34934">
    <property type="entry name" value="FLAVIN-DEPENDENT THYMIDYLATE SYNTHASE"/>
    <property type="match status" value="1"/>
</dbReference>
<comment type="catalytic activity">
    <reaction evidence="1">
        <text>dUMP + (6R)-5,10-methylene-5,6,7,8-tetrahydrofolate + NADPH + H(+) = dTMP + (6S)-5,6,7,8-tetrahydrofolate + NADP(+)</text>
        <dbReference type="Rhea" id="RHEA:29043"/>
        <dbReference type="ChEBI" id="CHEBI:15378"/>
        <dbReference type="ChEBI" id="CHEBI:15636"/>
        <dbReference type="ChEBI" id="CHEBI:57453"/>
        <dbReference type="ChEBI" id="CHEBI:57783"/>
        <dbReference type="ChEBI" id="CHEBI:58349"/>
        <dbReference type="ChEBI" id="CHEBI:63528"/>
        <dbReference type="ChEBI" id="CHEBI:246422"/>
        <dbReference type="EC" id="2.1.1.148"/>
    </reaction>
</comment>
<gene>
    <name evidence="1 2" type="primary">thyX</name>
    <name evidence="2" type="ORF">CH333_04650</name>
</gene>
<comment type="pathway">
    <text evidence="1">Pyrimidine metabolism; dTTP biosynthesis.</text>
</comment>
<dbReference type="AlphaFoldDB" id="A0A235BW14"/>
<reference evidence="2 3" key="1">
    <citation type="submission" date="2017-07" db="EMBL/GenBank/DDBJ databases">
        <title>Recovery of genomes from metagenomes via a dereplication, aggregation, and scoring strategy.</title>
        <authorList>
            <person name="Sieber C.M."/>
            <person name="Probst A.J."/>
            <person name="Sharrar A."/>
            <person name="Thomas B.C."/>
            <person name="Hess M."/>
            <person name="Tringe S.G."/>
            <person name="Banfield J.F."/>
        </authorList>
    </citation>
    <scope>NUCLEOTIDE SEQUENCE [LARGE SCALE GENOMIC DNA]</scope>
    <source>
        <strain evidence="2">JGI_Cruoil_03_44_89</strain>
    </source>
</reference>